<evidence type="ECO:0000256" key="6">
    <source>
        <dbReference type="ARBA" id="ARBA00023136"/>
    </source>
</evidence>
<evidence type="ECO:0000256" key="7">
    <source>
        <dbReference type="SAM" id="Phobius"/>
    </source>
</evidence>
<dbReference type="PANTHER" id="PTHR43414">
    <property type="entry name" value="MULTIDRUG RESISTANCE PROTEIN MDTG"/>
    <property type="match status" value="1"/>
</dbReference>
<keyword evidence="4 7" id="KW-0812">Transmembrane</keyword>
<gene>
    <name evidence="9" type="ORF">HNR65_001967</name>
</gene>
<feature type="domain" description="Major facilitator superfamily (MFS) profile" evidence="8">
    <location>
        <begin position="1"/>
        <end position="427"/>
    </location>
</feature>
<sequence length="433" mass="47358">MMQEMRIRPAFSIFWGIGSFQALAMFRRGLFYAYLSIYLRYYLDLSVTETTLFATLPMLANIIAQTFFWGRLSDRLQLRRTLILWGEFSGAVGTVLIWAAHVMAASPYQAGYVIILGLTVVEMFWSMSNIGWSALISDLYPEQKRNEVQGRLASVGGLGRLLGIWIGGQLYDGLGAMYEGWGFESGLLFFVAAGIMLIAMVPVLFLPEGGTSRHPPADSDCGPRCAADSLRLYIIFLIAMTLINFGRNCVTIIQSQYLFLESGFAVSSEMLSHIVNTESAAIVLLGVFSGHIGRRIGNGRAVCAGALAAIAYLLIFAFADQLWLIFAASFLRGAGEVIILAASYAMASILIPPEQRGRWFGYFNATLFLSWGVAGTLIAGPVVDIMEFMGFASVMAYRAAYLSALIMTGAGLGIQLMLVFVLMPRAGIRKAVL</sequence>
<evidence type="ECO:0000256" key="5">
    <source>
        <dbReference type="ARBA" id="ARBA00022989"/>
    </source>
</evidence>
<evidence type="ECO:0000256" key="4">
    <source>
        <dbReference type="ARBA" id="ARBA00022692"/>
    </source>
</evidence>
<evidence type="ECO:0000313" key="10">
    <source>
        <dbReference type="Proteomes" id="UP000525298"/>
    </source>
</evidence>
<organism evidence="9 10">
    <name type="scientific">Desulfosalsimonas propionicica</name>
    <dbReference type="NCBI Taxonomy" id="332175"/>
    <lineage>
        <taxon>Bacteria</taxon>
        <taxon>Pseudomonadati</taxon>
        <taxon>Thermodesulfobacteriota</taxon>
        <taxon>Desulfobacteria</taxon>
        <taxon>Desulfobacterales</taxon>
        <taxon>Desulfosalsimonadaceae</taxon>
        <taxon>Desulfosalsimonas</taxon>
    </lineage>
</organism>
<dbReference type="Gene3D" id="1.20.1250.20">
    <property type="entry name" value="MFS general substrate transporter like domains"/>
    <property type="match status" value="2"/>
</dbReference>
<dbReference type="PROSITE" id="PS50850">
    <property type="entry name" value="MFS"/>
    <property type="match status" value="1"/>
</dbReference>
<feature type="transmembrane region" description="Helical" evidence="7">
    <location>
        <begin position="270"/>
        <end position="289"/>
    </location>
</feature>
<name>A0A7W0C9G7_9BACT</name>
<feature type="transmembrane region" description="Helical" evidence="7">
    <location>
        <begin position="12"/>
        <end position="39"/>
    </location>
</feature>
<reference evidence="9 10" key="1">
    <citation type="submission" date="2020-07" db="EMBL/GenBank/DDBJ databases">
        <title>Genomic Encyclopedia of Type Strains, Phase IV (KMG-IV): sequencing the most valuable type-strain genomes for metagenomic binning, comparative biology and taxonomic classification.</title>
        <authorList>
            <person name="Goeker M."/>
        </authorList>
    </citation>
    <scope>NUCLEOTIDE SEQUENCE [LARGE SCALE GENOMIC DNA]</scope>
    <source>
        <strain evidence="9 10">DSM 17721</strain>
    </source>
</reference>
<dbReference type="AlphaFoldDB" id="A0A7W0C9G7"/>
<feature type="transmembrane region" description="Helical" evidence="7">
    <location>
        <begin position="232"/>
        <end position="258"/>
    </location>
</feature>
<feature type="transmembrane region" description="Helical" evidence="7">
    <location>
        <begin position="359"/>
        <end position="379"/>
    </location>
</feature>
<keyword evidence="3" id="KW-1003">Cell membrane</keyword>
<dbReference type="InterPro" id="IPR011701">
    <property type="entry name" value="MFS"/>
</dbReference>
<dbReference type="SUPFAM" id="SSF103473">
    <property type="entry name" value="MFS general substrate transporter"/>
    <property type="match status" value="1"/>
</dbReference>
<dbReference type="Pfam" id="PF07690">
    <property type="entry name" value="MFS_1"/>
    <property type="match status" value="2"/>
</dbReference>
<evidence type="ECO:0000313" key="9">
    <source>
        <dbReference type="EMBL" id="MBA2881640.1"/>
    </source>
</evidence>
<protein>
    <submittedName>
        <fullName evidence="9">MFS family permease</fullName>
    </submittedName>
</protein>
<dbReference type="GO" id="GO:0022857">
    <property type="term" value="F:transmembrane transporter activity"/>
    <property type="evidence" value="ECO:0007669"/>
    <property type="project" value="InterPro"/>
</dbReference>
<feature type="transmembrane region" description="Helical" evidence="7">
    <location>
        <begin position="110"/>
        <end position="136"/>
    </location>
</feature>
<feature type="transmembrane region" description="Helical" evidence="7">
    <location>
        <begin position="82"/>
        <end position="104"/>
    </location>
</feature>
<dbReference type="EMBL" id="JACDUS010000004">
    <property type="protein sequence ID" value="MBA2881640.1"/>
    <property type="molecule type" value="Genomic_DNA"/>
</dbReference>
<feature type="transmembrane region" description="Helical" evidence="7">
    <location>
        <begin position="51"/>
        <end position="70"/>
    </location>
</feature>
<dbReference type="RefSeq" id="WP_181551280.1">
    <property type="nucleotide sequence ID" value="NZ_JACDUS010000004.1"/>
</dbReference>
<evidence type="ECO:0000256" key="1">
    <source>
        <dbReference type="ARBA" id="ARBA00004651"/>
    </source>
</evidence>
<feature type="transmembrane region" description="Helical" evidence="7">
    <location>
        <begin position="301"/>
        <end position="319"/>
    </location>
</feature>
<evidence type="ECO:0000259" key="8">
    <source>
        <dbReference type="PROSITE" id="PS50850"/>
    </source>
</evidence>
<keyword evidence="10" id="KW-1185">Reference proteome</keyword>
<dbReference type="GO" id="GO:0005886">
    <property type="term" value="C:plasma membrane"/>
    <property type="evidence" value="ECO:0007669"/>
    <property type="project" value="UniProtKB-SubCell"/>
</dbReference>
<evidence type="ECO:0000256" key="2">
    <source>
        <dbReference type="ARBA" id="ARBA00022448"/>
    </source>
</evidence>
<feature type="transmembrane region" description="Helical" evidence="7">
    <location>
        <begin position="187"/>
        <end position="206"/>
    </location>
</feature>
<comment type="caution">
    <text evidence="9">The sequence shown here is derived from an EMBL/GenBank/DDBJ whole genome shotgun (WGS) entry which is preliminary data.</text>
</comment>
<dbReference type="InterPro" id="IPR020846">
    <property type="entry name" value="MFS_dom"/>
</dbReference>
<keyword evidence="6 7" id="KW-0472">Membrane</keyword>
<feature type="transmembrane region" description="Helical" evidence="7">
    <location>
        <begin position="399"/>
        <end position="423"/>
    </location>
</feature>
<feature type="transmembrane region" description="Helical" evidence="7">
    <location>
        <begin position="325"/>
        <end position="347"/>
    </location>
</feature>
<keyword evidence="5 7" id="KW-1133">Transmembrane helix</keyword>
<feature type="transmembrane region" description="Helical" evidence="7">
    <location>
        <begin position="148"/>
        <end position="167"/>
    </location>
</feature>
<dbReference type="Proteomes" id="UP000525298">
    <property type="component" value="Unassembled WGS sequence"/>
</dbReference>
<dbReference type="InterPro" id="IPR036259">
    <property type="entry name" value="MFS_trans_sf"/>
</dbReference>
<comment type="subcellular location">
    <subcellularLocation>
        <location evidence="1">Cell membrane</location>
        <topology evidence="1">Multi-pass membrane protein</topology>
    </subcellularLocation>
</comment>
<accession>A0A7W0C9G7</accession>
<keyword evidence="2" id="KW-0813">Transport</keyword>
<proteinExistence type="predicted"/>
<dbReference type="PANTHER" id="PTHR43414:SF1">
    <property type="entry name" value="PEPTIDE PERMEASE"/>
    <property type="match status" value="1"/>
</dbReference>
<evidence type="ECO:0000256" key="3">
    <source>
        <dbReference type="ARBA" id="ARBA00022475"/>
    </source>
</evidence>